<protein>
    <submittedName>
        <fullName evidence="1">Uncharacterized protein</fullName>
    </submittedName>
</protein>
<gene>
    <name evidence="1" type="ORF">K488DRAFT_76208</name>
</gene>
<proteinExistence type="predicted"/>
<keyword evidence="2" id="KW-1185">Reference proteome</keyword>
<comment type="caution">
    <text evidence="1">The sequence shown here is derived from an EMBL/GenBank/DDBJ whole genome shotgun (WGS) entry which is preliminary data.</text>
</comment>
<dbReference type="Proteomes" id="UP000814128">
    <property type="component" value="Unassembled WGS sequence"/>
</dbReference>
<reference evidence="1" key="2">
    <citation type="journal article" date="2022" name="New Phytol.">
        <title>Evolutionary transition to the ectomycorrhizal habit in the genomes of a hyperdiverse lineage of mushroom-forming fungi.</title>
        <authorList>
            <person name="Looney B."/>
            <person name="Miyauchi S."/>
            <person name="Morin E."/>
            <person name="Drula E."/>
            <person name="Courty P.E."/>
            <person name="Kohler A."/>
            <person name="Kuo A."/>
            <person name="LaButti K."/>
            <person name="Pangilinan J."/>
            <person name="Lipzen A."/>
            <person name="Riley R."/>
            <person name="Andreopoulos W."/>
            <person name="He G."/>
            <person name="Johnson J."/>
            <person name="Nolan M."/>
            <person name="Tritt A."/>
            <person name="Barry K.W."/>
            <person name="Grigoriev I.V."/>
            <person name="Nagy L.G."/>
            <person name="Hibbett D."/>
            <person name="Henrissat B."/>
            <person name="Matheny P.B."/>
            <person name="Labbe J."/>
            <person name="Martin F.M."/>
        </authorList>
    </citation>
    <scope>NUCLEOTIDE SEQUENCE</scope>
    <source>
        <strain evidence="1">EC-137</strain>
    </source>
</reference>
<reference evidence="1" key="1">
    <citation type="submission" date="2021-02" db="EMBL/GenBank/DDBJ databases">
        <authorList>
            <consortium name="DOE Joint Genome Institute"/>
            <person name="Ahrendt S."/>
            <person name="Looney B.P."/>
            <person name="Miyauchi S."/>
            <person name="Morin E."/>
            <person name="Drula E."/>
            <person name="Courty P.E."/>
            <person name="Chicoki N."/>
            <person name="Fauchery L."/>
            <person name="Kohler A."/>
            <person name="Kuo A."/>
            <person name="Labutti K."/>
            <person name="Pangilinan J."/>
            <person name="Lipzen A."/>
            <person name="Riley R."/>
            <person name="Andreopoulos W."/>
            <person name="He G."/>
            <person name="Johnson J."/>
            <person name="Barry K.W."/>
            <person name="Grigoriev I.V."/>
            <person name="Nagy L."/>
            <person name="Hibbett D."/>
            <person name="Henrissat B."/>
            <person name="Matheny P.B."/>
            <person name="Labbe J."/>
            <person name="Martin F."/>
        </authorList>
    </citation>
    <scope>NUCLEOTIDE SEQUENCE</scope>
    <source>
        <strain evidence="1">EC-137</strain>
    </source>
</reference>
<dbReference type="EMBL" id="MU273476">
    <property type="protein sequence ID" value="KAI0036015.1"/>
    <property type="molecule type" value="Genomic_DNA"/>
</dbReference>
<evidence type="ECO:0000313" key="1">
    <source>
        <dbReference type="EMBL" id="KAI0036015.1"/>
    </source>
</evidence>
<evidence type="ECO:0000313" key="2">
    <source>
        <dbReference type="Proteomes" id="UP000814128"/>
    </source>
</evidence>
<name>A0ACB8QWU6_9AGAM</name>
<accession>A0ACB8QWU6</accession>
<organism evidence="1 2">
    <name type="scientific">Vararia minispora EC-137</name>
    <dbReference type="NCBI Taxonomy" id="1314806"/>
    <lineage>
        <taxon>Eukaryota</taxon>
        <taxon>Fungi</taxon>
        <taxon>Dikarya</taxon>
        <taxon>Basidiomycota</taxon>
        <taxon>Agaricomycotina</taxon>
        <taxon>Agaricomycetes</taxon>
        <taxon>Russulales</taxon>
        <taxon>Lachnocladiaceae</taxon>
        <taxon>Vararia</taxon>
    </lineage>
</organism>
<sequence>MTKAERRELQERQRAAKAAAKAEGGDAKAKGGGKKDGGAAAGGAGGTRKEPAARKETQAAAAAAATARKDAGGGVAVGAGRVSGVHAVAEARGLRIFSHFALQRPVAAAAAKGDVHPAIVRLGLMFASFRICGANARCIATLGAFKEVIQDYSTPPGTTLARHLTTHLSAQISHLVSARPMAVTMGNAIRQLKLDISGSDIDLPEQDAKDALCQKIDDYVRDRIIIADQVIQETAAKKIQNGDVVLTYARSSVVEKVLLQAWEDGTQFSVVIVDSRPMLEGKRLLSILSRAGIPCTYLLLPALGSVIAEASIVFVGAHSIHSNGAVYARAGTALVAMLAKRHSVPVVVCCETYKFSDNVQLDSFTKNELAPLQAFGAQALQGGPSLEVLNPLYDLTPPASITAVVTEVGVIPPDSISSIPLALGRTVF</sequence>